<keyword evidence="3" id="KW-1185">Reference proteome</keyword>
<sequence>MRVKIAAIAGSAGKSASGGVGESGADVLLIIGDGDRRWKARVEVDRRRNREGKRGRGKKLREDGGNPDVGRENWDRGGCGIGGEERQRRRRGIGRRCTLDCR</sequence>
<feature type="region of interest" description="Disordered" evidence="1">
    <location>
        <begin position="46"/>
        <end position="102"/>
    </location>
</feature>
<dbReference type="EMBL" id="OZ034817">
    <property type="protein sequence ID" value="CAL1381730.1"/>
    <property type="molecule type" value="Genomic_DNA"/>
</dbReference>
<accession>A0AAV2E870</accession>
<organism evidence="2 3">
    <name type="scientific">Linum trigynum</name>
    <dbReference type="NCBI Taxonomy" id="586398"/>
    <lineage>
        <taxon>Eukaryota</taxon>
        <taxon>Viridiplantae</taxon>
        <taxon>Streptophyta</taxon>
        <taxon>Embryophyta</taxon>
        <taxon>Tracheophyta</taxon>
        <taxon>Spermatophyta</taxon>
        <taxon>Magnoliopsida</taxon>
        <taxon>eudicotyledons</taxon>
        <taxon>Gunneridae</taxon>
        <taxon>Pentapetalae</taxon>
        <taxon>rosids</taxon>
        <taxon>fabids</taxon>
        <taxon>Malpighiales</taxon>
        <taxon>Linaceae</taxon>
        <taxon>Linum</taxon>
    </lineage>
</organism>
<feature type="compositionally biased region" description="Basic and acidic residues" evidence="1">
    <location>
        <begin position="46"/>
        <end position="75"/>
    </location>
</feature>
<dbReference type="Proteomes" id="UP001497516">
    <property type="component" value="Chromosome 4"/>
</dbReference>
<evidence type="ECO:0000313" key="2">
    <source>
        <dbReference type="EMBL" id="CAL1381730.1"/>
    </source>
</evidence>
<proteinExistence type="predicted"/>
<evidence type="ECO:0000313" key="3">
    <source>
        <dbReference type="Proteomes" id="UP001497516"/>
    </source>
</evidence>
<name>A0AAV2E870_9ROSI</name>
<evidence type="ECO:0000256" key="1">
    <source>
        <dbReference type="SAM" id="MobiDB-lite"/>
    </source>
</evidence>
<dbReference type="AlphaFoldDB" id="A0AAV2E870"/>
<reference evidence="2 3" key="1">
    <citation type="submission" date="2024-04" db="EMBL/GenBank/DDBJ databases">
        <authorList>
            <person name="Fracassetti M."/>
        </authorList>
    </citation>
    <scope>NUCLEOTIDE SEQUENCE [LARGE SCALE GENOMIC DNA]</scope>
</reference>
<protein>
    <submittedName>
        <fullName evidence="2">Uncharacterized protein</fullName>
    </submittedName>
</protein>
<gene>
    <name evidence="2" type="ORF">LTRI10_LOCUS23093</name>
</gene>